<evidence type="ECO:0000313" key="2">
    <source>
        <dbReference type="EMBL" id="MDT0347073.1"/>
    </source>
</evidence>
<name>A0ABU2MZJ0_9ACTN</name>
<dbReference type="Proteomes" id="UP001183246">
    <property type="component" value="Unassembled WGS sequence"/>
</dbReference>
<keyword evidence="3" id="KW-1185">Reference proteome</keyword>
<sequence>MPPPKGIPALRQVPWRGGRSPGSDGRAGPDEEQSPEPCAVPEGPRGEDRRPLLRKWIQEVNDLSAFNRRSRGAGL</sequence>
<dbReference type="RefSeq" id="WP_311708198.1">
    <property type="nucleotide sequence ID" value="NZ_JAVREL010000027.1"/>
</dbReference>
<evidence type="ECO:0000313" key="3">
    <source>
        <dbReference type="Proteomes" id="UP001183246"/>
    </source>
</evidence>
<accession>A0ABU2MZJ0</accession>
<reference evidence="3" key="1">
    <citation type="submission" date="2023-07" db="EMBL/GenBank/DDBJ databases">
        <title>30 novel species of actinomycetes from the DSMZ collection.</title>
        <authorList>
            <person name="Nouioui I."/>
        </authorList>
    </citation>
    <scope>NUCLEOTIDE SEQUENCE [LARGE SCALE GENOMIC DNA]</scope>
    <source>
        <strain evidence="3">DSM 44938</strain>
    </source>
</reference>
<protein>
    <submittedName>
        <fullName evidence="2">Uncharacterized protein</fullName>
    </submittedName>
</protein>
<comment type="caution">
    <text evidence="2">The sequence shown here is derived from an EMBL/GenBank/DDBJ whole genome shotgun (WGS) entry which is preliminary data.</text>
</comment>
<proteinExistence type="predicted"/>
<organism evidence="2 3">
    <name type="scientific">Streptomyces litchfieldiae</name>
    <dbReference type="NCBI Taxonomy" id="3075543"/>
    <lineage>
        <taxon>Bacteria</taxon>
        <taxon>Bacillati</taxon>
        <taxon>Actinomycetota</taxon>
        <taxon>Actinomycetes</taxon>
        <taxon>Kitasatosporales</taxon>
        <taxon>Streptomycetaceae</taxon>
        <taxon>Streptomyces</taxon>
    </lineage>
</organism>
<gene>
    <name evidence="2" type="ORF">RM590_31490</name>
</gene>
<feature type="region of interest" description="Disordered" evidence="1">
    <location>
        <begin position="1"/>
        <end position="50"/>
    </location>
</feature>
<dbReference type="EMBL" id="JAVREL010000027">
    <property type="protein sequence ID" value="MDT0347073.1"/>
    <property type="molecule type" value="Genomic_DNA"/>
</dbReference>
<evidence type="ECO:0000256" key="1">
    <source>
        <dbReference type="SAM" id="MobiDB-lite"/>
    </source>
</evidence>